<dbReference type="PRINTS" id="PR00138">
    <property type="entry name" value="MATRIXIN"/>
</dbReference>
<comment type="similarity">
    <text evidence="2">Belongs to the peptidase M10A family.</text>
</comment>
<dbReference type="SUPFAM" id="SSF47090">
    <property type="entry name" value="PGBD-like"/>
    <property type="match status" value="1"/>
</dbReference>
<keyword evidence="8" id="KW-0677">Repeat</keyword>
<feature type="transmembrane region" description="Helical" evidence="23">
    <location>
        <begin position="30"/>
        <end position="48"/>
    </location>
</feature>
<feature type="region of interest" description="Disordered" evidence="22">
    <location>
        <begin position="273"/>
        <end position="302"/>
    </location>
</feature>
<dbReference type="PROSITE" id="PS51642">
    <property type="entry name" value="HEMOPEXIN_2"/>
    <property type="match status" value="2"/>
</dbReference>
<feature type="active site" evidence="15">
    <location>
        <position position="229"/>
    </location>
</feature>
<dbReference type="GO" id="GO:0031012">
    <property type="term" value="C:extracellular matrix"/>
    <property type="evidence" value="ECO:0007669"/>
    <property type="project" value="InterPro"/>
</dbReference>
<keyword evidence="23" id="KW-1133">Transmembrane helix</keyword>
<evidence type="ECO:0000256" key="16">
    <source>
        <dbReference type="PIRSR" id="PIRSR001191-2"/>
    </source>
</evidence>
<dbReference type="InterPro" id="IPR001818">
    <property type="entry name" value="Pept_M10_metallopeptidase"/>
</dbReference>
<keyword evidence="13" id="KW-0865">Zymogen</keyword>
<comment type="cofactor">
    <cofactor evidence="17">
        <name>Ca(2+)</name>
        <dbReference type="ChEBI" id="CHEBI:29108"/>
    </cofactor>
    <text evidence="17">Can bind about 5 Ca(2+) ions per subunit.</text>
</comment>
<evidence type="ECO:0000256" key="18">
    <source>
        <dbReference type="PIRSR" id="PIRSR621190-3"/>
    </source>
</evidence>
<keyword evidence="11 17" id="KW-0106">Calcium</keyword>
<dbReference type="Ensembl" id="ENSSFOT00015062843.1">
    <property type="protein sequence ID" value="ENSSFOP00015071804.1"/>
    <property type="gene ID" value="ENSSFOG00015021184.2"/>
</dbReference>
<keyword evidence="23" id="KW-0812">Transmembrane</keyword>
<comment type="subcellular location">
    <subcellularLocation>
        <location evidence="1">Secreted</location>
        <location evidence="1">Extracellular space</location>
        <location evidence="1">Extracellular matrix</location>
    </subcellularLocation>
</comment>
<evidence type="ECO:0000256" key="6">
    <source>
        <dbReference type="ARBA" id="ARBA00022723"/>
    </source>
</evidence>
<reference evidence="25" key="3">
    <citation type="submission" date="2025-09" db="UniProtKB">
        <authorList>
            <consortium name="Ensembl"/>
        </authorList>
    </citation>
    <scope>IDENTIFICATION</scope>
</reference>
<sequence>MKYYPILSYPILSYPILSLLSLIHVKHRMWIVLWISYFPTVFWTLSFTQEYLSQFYTREAKSRSESLDQFTTRLKTMQDFFGLEVTGNLDSNTLEVMKKPRCGVSDVSSYEHFNGKPKWEKSMVTYRITEYTSDMNQRQVDATIAQAFKLYSDVIPLDFKQIFSGTADIMILFKARYHGDFYPFDGPSGVLAHANSPGPNQGGDTHFDEDEQWTLDGKGINLLLVAAHEFGHALGLDHSKDRNALMYPTYSYVETRGYSLPKDDRRGVQALYGVRTPTVNPRPKPNPKPNPDPQPNPESERCSRDLVFDAVTSIRRELYFFKNGYYWKKSNLFRGVQFKSIKSTWSSISTVDAAYEDTHKNVAYLFQGKQFWATKGTTLQPGYPKSISHFGFPSWVTALDAAVYVASTRKTLFFVKNFYWSYNEAQRKMDHWYPRQISWDFPGIGNRVDAAFENSGYLYFSEGPRQTEYIYKTKRINRVLLNYGWLDCY</sequence>
<feature type="short sequence motif" description="Cysteine switch" evidence="20">
    <location>
        <begin position="100"/>
        <end position="107"/>
    </location>
</feature>
<keyword evidence="4" id="KW-0272">Extracellular matrix</keyword>
<dbReference type="CDD" id="cd04278">
    <property type="entry name" value="ZnMc_MMP"/>
    <property type="match status" value="1"/>
</dbReference>
<feature type="binding site" evidence="17">
    <location>
        <position position="246"/>
    </location>
    <ligand>
        <name>Zn(2+)</name>
        <dbReference type="ChEBI" id="CHEBI:29105"/>
        <label>2</label>
        <note>catalytic</note>
    </ligand>
</feature>
<dbReference type="GeneTree" id="ENSGT00940000167100"/>
<keyword evidence="3" id="KW-0964">Secreted</keyword>
<dbReference type="InterPro" id="IPR018487">
    <property type="entry name" value="Hemopexin-like_repeat"/>
</dbReference>
<feature type="binding site" evidence="17">
    <location>
        <position position="185"/>
    </location>
    <ligand>
        <name>Ca(2+)</name>
        <dbReference type="ChEBI" id="CHEBI:29108"/>
        <label>3</label>
    </ligand>
</feature>
<gene>
    <name evidence="25" type="primary">mmp30</name>
</gene>
<evidence type="ECO:0000256" key="2">
    <source>
        <dbReference type="ARBA" id="ARBA00010370"/>
    </source>
</evidence>
<evidence type="ECO:0000256" key="20">
    <source>
        <dbReference type="PIRSR" id="PIRSR621190-5"/>
    </source>
</evidence>
<evidence type="ECO:0000259" key="24">
    <source>
        <dbReference type="SMART" id="SM00235"/>
    </source>
</evidence>
<dbReference type="AlphaFoldDB" id="A0A8C9W9H4"/>
<keyword evidence="23" id="KW-0472">Membrane</keyword>
<feature type="binding site" evidence="16">
    <location>
        <position position="238"/>
    </location>
    <ligand>
        <name>Zn(2+)</name>
        <dbReference type="ChEBI" id="CHEBI:29105"/>
        <label>2</label>
        <note>catalytic</note>
    </ligand>
</feature>
<dbReference type="Gene3D" id="3.40.390.10">
    <property type="entry name" value="Collagenase (Catalytic Domain)"/>
    <property type="match status" value="1"/>
</dbReference>
<feature type="binding site" evidence="17">
    <location>
        <position position="168"/>
    </location>
    <ligand>
        <name>Ca(2+)</name>
        <dbReference type="ChEBI" id="CHEBI:29108"/>
        <label>2</label>
    </ligand>
</feature>
<dbReference type="FunFam" id="3.40.390.10:FF:000007">
    <property type="entry name" value="Collagenase 3"/>
    <property type="match status" value="1"/>
</dbReference>
<dbReference type="GO" id="GO:0030574">
    <property type="term" value="P:collagen catabolic process"/>
    <property type="evidence" value="ECO:0007669"/>
    <property type="project" value="TreeGrafter"/>
</dbReference>
<feature type="binding site" evidence="17">
    <location>
        <position position="352"/>
    </location>
    <ligand>
        <name>Ca(2+)</name>
        <dbReference type="ChEBI" id="CHEBI:29108"/>
        <label>4</label>
    </ligand>
</feature>
<keyword evidence="5" id="KW-0645">Protease</keyword>
<feature type="binding site" evidence="16">
    <location>
        <position position="228"/>
    </location>
    <ligand>
        <name>Zn(2+)</name>
        <dbReference type="ChEBI" id="CHEBI:29105"/>
        <label>2</label>
        <note>catalytic</note>
    </ligand>
</feature>
<feature type="binding site" evidence="17">
    <location>
        <position position="180"/>
    </location>
    <ligand>
        <name>Zn(2+)</name>
        <dbReference type="ChEBI" id="CHEBI:29105"/>
        <label>1</label>
    </ligand>
</feature>
<evidence type="ECO:0000256" key="4">
    <source>
        <dbReference type="ARBA" id="ARBA00022530"/>
    </source>
</evidence>
<evidence type="ECO:0000256" key="1">
    <source>
        <dbReference type="ARBA" id="ARBA00004498"/>
    </source>
</evidence>
<dbReference type="SMART" id="SM00120">
    <property type="entry name" value="HX"/>
    <property type="match status" value="4"/>
</dbReference>
<evidence type="ECO:0000313" key="26">
    <source>
        <dbReference type="Proteomes" id="UP000694397"/>
    </source>
</evidence>
<feature type="binding site" evidence="17">
    <location>
        <position position="449"/>
    </location>
    <ligand>
        <name>Ca(2+)</name>
        <dbReference type="ChEBI" id="CHEBI:29108"/>
        <label>4</label>
    </ligand>
</feature>
<dbReference type="InterPro" id="IPR021190">
    <property type="entry name" value="Pept_M10A"/>
</dbReference>
<keyword evidence="7" id="KW-0732">Signal</keyword>
<feature type="binding site" evidence="17">
    <location>
        <position position="204"/>
    </location>
    <ligand>
        <name>Ca(2+)</name>
        <dbReference type="ChEBI" id="CHEBI:29108"/>
        <label>2</label>
    </ligand>
</feature>
<name>A0A8C9W9H4_SCLFO</name>
<feature type="binding site" evidence="17">
    <location>
        <position position="211"/>
    </location>
    <ligand>
        <name>Ca(2+)</name>
        <dbReference type="ChEBI" id="CHEBI:29108"/>
        <label>3</label>
    </ligand>
</feature>
<feature type="binding site" evidence="17">
    <location>
        <position position="193"/>
    </location>
    <ligand>
        <name>Zn(2+)</name>
        <dbReference type="ChEBI" id="CHEBI:29105"/>
        <label>1</label>
    </ligand>
</feature>
<evidence type="ECO:0000256" key="12">
    <source>
        <dbReference type="ARBA" id="ARBA00023049"/>
    </source>
</evidence>
<feature type="modified residue" description="Phosphotyrosine; by PKDCC" evidence="19">
    <location>
        <position position="383"/>
    </location>
</feature>
<feature type="binding site" evidence="16">
    <location>
        <position position="232"/>
    </location>
    <ligand>
        <name>Zn(2+)</name>
        <dbReference type="ChEBI" id="CHEBI:29105"/>
        <label>2</label>
        <note>catalytic</note>
    </ligand>
</feature>
<dbReference type="PIRSF" id="PIRSF001191">
    <property type="entry name" value="Peptidase_M10A_matrix"/>
    <property type="match status" value="1"/>
</dbReference>
<dbReference type="Gene3D" id="2.110.10.10">
    <property type="entry name" value="Hemopexin-like domain"/>
    <property type="match status" value="1"/>
</dbReference>
<evidence type="ECO:0000256" key="15">
    <source>
        <dbReference type="PIRSR" id="PIRSR001191-1"/>
    </source>
</evidence>
<evidence type="ECO:0000256" key="22">
    <source>
        <dbReference type="SAM" id="MobiDB-lite"/>
    </source>
</evidence>
<feature type="binding site" evidence="17">
    <location>
        <position position="211"/>
    </location>
    <ligand>
        <name>Ca(2+)</name>
        <dbReference type="ChEBI" id="CHEBI:29108"/>
        <label>1</label>
    </ligand>
</feature>
<feature type="binding site" evidence="17">
    <location>
        <position position="354"/>
    </location>
    <ligand>
        <name>Ca(2+)</name>
        <dbReference type="ChEBI" id="CHEBI:29108"/>
        <label>5</label>
    </ligand>
</feature>
<feature type="binding site" evidence="17">
    <location>
        <position position="202"/>
    </location>
    <ligand>
        <name>Ca(2+)</name>
        <dbReference type="ChEBI" id="CHEBI:29108"/>
        <label>2</label>
    </ligand>
</feature>
<keyword evidence="10 16" id="KW-0862">Zinc</keyword>
<dbReference type="InterPro" id="IPR036365">
    <property type="entry name" value="PGBD-like_sf"/>
</dbReference>
<dbReference type="SUPFAM" id="SSF55486">
    <property type="entry name" value="Metalloproteases ('zincins'), catalytic domain"/>
    <property type="match status" value="1"/>
</dbReference>
<feature type="binding site" evidence="17">
    <location>
        <position position="200"/>
    </location>
    <ligand>
        <name>Ca(2+)</name>
        <dbReference type="ChEBI" id="CHEBI:29108"/>
        <label>2</label>
    </ligand>
</feature>
<evidence type="ECO:0000256" key="21">
    <source>
        <dbReference type="PROSITE-ProRule" id="PRU01011"/>
    </source>
</evidence>
<dbReference type="Pfam" id="PF00413">
    <property type="entry name" value="Peptidase_M10"/>
    <property type="match status" value="1"/>
</dbReference>
<evidence type="ECO:0000256" key="8">
    <source>
        <dbReference type="ARBA" id="ARBA00022737"/>
    </source>
</evidence>
<evidence type="ECO:0000256" key="17">
    <source>
        <dbReference type="PIRSR" id="PIRSR621190-2"/>
    </source>
</evidence>
<feature type="binding site" evidence="17">
    <location>
        <position position="134"/>
    </location>
    <ligand>
        <name>Ca(2+)</name>
        <dbReference type="ChEBI" id="CHEBI:29108"/>
        <label>1</label>
    </ligand>
</feature>
<feature type="binding site" evidence="17">
    <location>
        <position position="309"/>
    </location>
    <ligand>
        <name>Ca(2+)</name>
        <dbReference type="ChEBI" id="CHEBI:29108"/>
        <label>4</label>
    </ligand>
</feature>
<keyword evidence="9" id="KW-0378">Hydrolase</keyword>
<feature type="binding site" evidence="17">
    <location>
        <position position="206"/>
    </location>
    <ligand>
        <name>Zn(2+)</name>
        <dbReference type="ChEBI" id="CHEBI:29105"/>
        <label>1</label>
    </ligand>
</feature>
<feature type="compositionally biased region" description="Pro residues" evidence="22">
    <location>
        <begin position="280"/>
        <end position="296"/>
    </location>
</feature>
<dbReference type="InterPro" id="IPR033739">
    <property type="entry name" value="M10A_MMP"/>
</dbReference>
<evidence type="ECO:0000313" key="25">
    <source>
        <dbReference type="Ensembl" id="ENSSFOP00015071804.1"/>
    </source>
</evidence>
<dbReference type="GO" id="GO:0006508">
    <property type="term" value="P:proteolysis"/>
    <property type="evidence" value="ECO:0007669"/>
    <property type="project" value="UniProtKB-KW"/>
</dbReference>
<dbReference type="SMART" id="SM00235">
    <property type="entry name" value="ZnMc"/>
    <property type="match status" value="1"/>
</dbReference>
<feature type="binding site" evidence="17">
    <location>
        <position position="178"/>
    </location>
    <ligand>
        <name>Zn(2+)</name>
        <dbReference type="ChEBI" id="CHEBI:29105"/>
        <label>1</label>
    </ligand>
</feature>
<feature type="repeat" description="Hemopexin" evidence="21">
    <location>
        <begin position="396"/>
        <end position="444"/>
    </location>
</feature>
<dbReference type="Pfam" id="PF00045">
    <property type="entry name" value="Hemopexin"/>
    <property type="match status" value="3"/>
</dbReference>
<evidence type="ECO:0000256" key="9">
    <source>
        <dbReference type="ARBA" id="ARBA00022801"/>
    </source>
</evidence>
<dbReference type="InterPro" id="IPR036375">
    <property type="entry name" value="Hemopexin-like_dom_sf"/>
</dbReference>
<proteinExistence type="inferred from homology"/>
<keyword evidence="12" id="KW-0482">Metalloprotease</keyword>
<feature type="binding site" evidence="17">
    <location>
        <position position="186"/>
    </location>
    <ligand>
        <name>Ca(2+)</name>
        <dbReference type="ChEBI" id="CHEBI:29108"/>
        <label>3</label>
    </ligand>
</feature>
<dbReference type="GO" id="GO:0030198">
    <property type="term" value="P:extracellular matrix organization"/>
    <property type="evidence" value="ECO:0007669"/>
    <property type="project" value="TreeGrafter"/>
</dbReference>
<evidence type="ECO:0000256" key="14">
    <source>
        <dbReference type="ARBA" id="ARBA00023157"/>
    </source>
</evidence>
<dbReference type="InterPro" id="IPR006026">
    <property type="entry name" value="Peptidase_Metallo"/>
</dbReference>
<evidence type="ECO:0000256" key="10">
    <source>
        <dbReference type="ARBA" id="ARBA00022833"/>
    </source>
</evidence>
<feature type="disulfide bond" evidence="18">
    <location>
        <begin position="302"/>
        <end position="488"/>
    </location>
</feature>
<feature type="binding site" description="in inhibited form" evidence="17">
    <location>
        <position position="102"/>
    </location>
    <ligand>
        <name>Zn(2+)</name>
        <dbReference type="ChEBI" id="CHEBI:29105"/>
        <label>2</label>
        <note>catalytic</note>
    </ligand>
</feature>
<dbReference type="OrthoDB" id="406838at2759"/>
<dbReference type="InterPro" id="IPR024079">
    <property type="entry name" value="MetalloPept_cat_dom_sf"/>
</dbReference>
<feature type="binding site" evidence="17">
    <location>
        <position position="188"/>
    </location>
    <ligand>
        <name>Ca(2+)</name>
        <dbReference type="ChEBI" id="CHEBI:29108"/>
        <label>3</label>
    </ligand>
</feature>
<comment type="cofactor">
    <cofactor evidence="17">
        <name>Zn(2+)</name>
        <dbReference type="ChEBI" id="CHEBI:29105"/>
    </cofactor>
    <text evidence="17">Binds 2 Zn(2+) ions per subunit.</text>
</comment>
<keyword evidence="26" id="KW-1185">Reference proteome</keyword>
<evidence type="ECO:0000256" key="23">
    <source>
        <dbReference type="SAM" id="Phobius"/>
    </source>
</evidence>
<dbReference type="CDD" id="cd00094">
    <property type="entry name" value="HX"/>
    <property type="match status" value="1"/>
</dbReference>
<dbReference type="InterPro" id="IPR002477">
    <property type="entry name" value="Peptidoglycan-bd-like"/>
</dbReference>
<evidence type="ECO:0000256" key="3">
    <source>
        <dbReference type="ARBA" id="ARBA00022525"/>
    </source>
</evidence>
<protein>
    <submittedName>
        <fullName evidence="25">Matrix metallopeptidase 30</fullName>
    </submittedName>
</protein>
<dbReference type="InterPro" id="IPR000585">
    <property type="entry name" value="Hemopexin-like_dom"/>
</dbReference>
<feature type="transmembrane region" description="Helical" evidence="23">
    <location>
        <begin position="6"/>
        <end position="23"/>
    </location>
</feature>
<evidence type="ECO:0000256" key="19">
    <source>
        <dbReference type="PIRSR" id="PIRSR621190-4"/>
    </source>
</evidence>
<dbReference type="SUPFAM" id="SSF50923">
    <property type="entry name" value="Hemopexin-like domain"/>
    <property type="match status" value="1"/>
</dbReference>
<keyword evidence="14 18" id="KW-1015">Disulfide bond</keyword>
<evidence type="ECO:0000256" key="7">
    <source>
        <dbReference type="ARBA" id="ARBA00022729"/>
    </source>
</evidence>
<evidence type="ECO:0000256" key="5">
    <source>
        <dbReference type="ARBA" id="ARBA00022670"/>
    </source>
</evidence>
<accession>A0A8C9W9H4</accession>
<dbReference type="Pfam" id="PF01471">
    <property type="entry name" value="PG_binding_1"/>
    <property type="match status" value="1"/>
</dbReference>
<dbReference type="GO" id="GO:0004222">
    <property type="term" value="F:metalloendopeptidase activity"/>
    <property type="evidence" value="ECO:0007669"/>
    <property type="project" value="InterPro"/>
</dbReference>
<dbReference type="PANTHER" id="PTHR10201:SF316">
    <property type="entry name" value="STROMELYSIN-2 PRECURSOR"/>
    <property type="match status" value="1"/>
</dbReference>
<organism evidence="25 26">
    <name type="scientific">Scleropages formosus</name>
    <name type="common">Asian bonytongue</name>
    <name type="synonym">Osteoglossum formosum</name>
    <dbReference type="NCBI Taxonomy" id="113540"/>
    <lineage>
        <taxon>Eukaryota</taxon>
        <taxon>Metazoa</taxon>
        <taxon>Chordata</taxon>
        <taxon>Craniata</taxon>
        <taxon>Vertebrata</taxon>
        <taxon>Euteleostomi</taxon>
        <taxon>Actinopterygii</taxon>
        <taxon>Neopterygii</taxon>
        <taxon>Teleostei</taxon>
        <taxon>Osteoglossocephala</taxon>
        <taxon>Osteoglossomorpha</taxon>
        <taxon>Osteoglossiformes</taxon>
        <taxon>Osteoglossidae</taxon>
        <taxon>Scleropages</taxon>
    </lineage>
</organism>
<evidence type="ECO:0000256" key="11">
    <source>
        <dbReference type="ARBA" id="ARBA00022837"/>
    </source>
</evidence>
<feature type="repeat" description="Hemopexin" evidence="21">
    <location>
        <begin position="348"/>
        <end position="394"/>
    </location>
</feature>
<feature type="binding site" evidence="17">
    <location>
        <position position="208"/>
    </location>
    <ligand>
        <name>Ca(2+)</name>
        <dbReference type="ChEBI" id="CHEBI:29108"/>
        <label>3</label>
    </ligand>
</feature>
<reference evidence="25" key="2">
    <citation type="submission" date="2025-08" db="UniProtKB">
        <authorList>
            <consortium name="Ensembl"/>
        </authorList>
    </citation>
    <scope>IDENTIFICATION</scope>
</reference>
<feature type="domain" description="Peptidase metallopeptidase" evidence="24">
    <location>
        <begin position="115"/>
        <end position="274"/>
    </location>
</feature>
<dbReference type="GO" id="GO:0008270">
    <property type="term" value="F:zinc ion binding"/>
    <property type="evidence" value="ECO:0007669"/>
    <property type="project" value="InterPro"/>
</dbReference>
<keyword evidence="6 16" id="KW-0479">Metal-binding</keyword>
<dbReference type="Proteomes" id="UP000694397">
    <property type="component" value="Chromosome 25"/>
</dbReference>
<dbReference type="PANTHER" id="PTHR10201">
    <property type="entry name" value="MATRIX METALLOPROTEINASE"/>
    <property type="match status" value="1"/>
</dbReference>
<feature type="binding site" evidence="17">
    <location>
        <position position="402"/>
    </location>
    <ligand>
        <name>Ca(2+)</name>
        <dbReference type="ChEBI" id="CHEBI:29108"/>
        <label>5</label>
    </ligand>
</feature>
<dbReference type="FunFam" id="2.110.10.10:FF:000002">
    <property type="entry name" value="Matrix metallopeptidase 3"/>
    <property type="match status" value="1"/>
</dbReference>
<evidence type="ECO:0000256" key="13">
    <source>
        <dbReference type="ARBA" id="ARBA00023145"/>
    </source>
</evidence>
<reference evidence="25 26" key="1">
    <citation type="submission" date="2019-04" db="EMBL/GenBank/DDBJ databases">
        <authorList>
            <consortium name="Wellcome Sanger Institute Data Sharing"/>
        </authorList>
    </citation>
    <scope>NUCLEOTIDE SEQUENCE [LARGE SCALE GENOMIC DNA]</scope>
</reference>